<evidence type="ECO:0000256" key="9">
    <source>
        <dbReference type="ARBA" id="ARBA00023049"/>
    </source>
</evidence>
<evidence type="ECO:0000313" key="14">
    <source>
        <dbReference type="EMBL" id="KAK9808212.1"/>
    </source>
</evidence>
<comment type="subcellular location">
    <subcellularLocation>
        <location evidence="2">Membrane</location>
        <topology evidence="2">Multi-pass membrane protein</topology>
    </subcellularLocation>
</comment>
<evidence type="ECO:0000256" key="7">
    <source>
        <dbReference type="ARBA" id="ARBA00022833"/>
    </source>
</evidence>
<evidence type="ECO:0000313" key="15">
    <source>
        <dbReference type="Proteomes" id="UP001465755"/>
    </source>
</evidence>
<evidence type="ECO:0000256" key="10">
    <source>
        <dbReference type="ARBA" id="ARBA00023136"/>
    </source>
</evidence>
<keyword evidence="12" id="KW-0732">Signal</keyword>
<keyword evidence="7" id="KW-0862">Zinc</keyword>
<sequence length="385" mass="39438">MSGRAGLILLATGGLFSGLNVDRITGSGSTLQALGILAAIVTIHECGHFVAARVQNIHVKEFSIGFGPKLLGFKGAEVDYSLRAIPLGGYVAFPDDDPDLQYPADDPDLLLNRPIRDRAIVVSAGVIANVIFAWSILFAQACTIGMATPVFEAGVRVPEVVSTSVAAKAGLRAGDVIMSVGKSEIPAAPSAVARVVNAIMDSPEHSMDLGVRRKGEMVHVAVTPALGADGSGRIGVQLASNLTFTHSPARNAVDATRAASVQLARCFGIVLGGLWQLISNVTGAAGSLSGPIAIVKVGADAAKADVAGLYQFAALVNVNLAVTNILPLPALDGGALAFLIVESVRGGKKLPKVLEQTIMAGGLVLLMGLGVVLIVRDTLHLGGLG</sequence>
<keyword evidence="9" id="KW-0482">Metalloprotease</keyword>
<keyword evidence="8 11" id="KW-1133">Transmembrane helix</keyword>
<dbReference type="AlphaFoldDB" id="A0AAW1PJL8"/>
<name>A0AAW1PJL8_9CHLO</name>
<comment type="cofactor">
    <cofactor evidence="1">
        <name>Zn(2+)</name>
        <dbReference type="ChEBI" id="CHEBI:29105"/>
    </cofactor>
</comment>
<evidence type="ECO:0000256" key="12">
    <source>
        <dbReference type="SAM" id="SignalP"/>
    </source>
</evidence>
<evidence type="ECO:0000256" key="6">
    <source>
        <dbReference type="ARBA" id="ARBA00022801"/>
    </source>
</evidence>
<comment type="similarity">
    <text evidence="3">Belongs to the peptidase M50A family.</text>
</comment>
<feature type="chain" id="PRO_5043396578" description="PDZ domain-containing protein" evidence="12">
    <location>
        <begin position="19"/>
        <end position="385"/>
    </location>
</feature>
<dbReference type="GO" id="GO:0016020">
    <property type="term" value="C:membrane"/>
    <property type="evidence" value="ECO:0007669"/>
    <property type="project" value="UniProtKB-SubCell"/>
</dbReference>
<feature type="transmembrane region" description="Helical" evidence="11">
    <location>
        <begin position="119"/>
        <end position="139"/>
    </location>
</feature>
<feature type="domain" description="PDZ" evidence="13">
    <location>
        <begin position="142"/>
        <end position="215"/>
    </location>
</feature>
<keyword evidence="5 11" id="KW-0812">Transmembrane</keyword>
<keyword evidence="15" id="KW-1185">Reference proteome</keyword>
<feature type="transmembrane region" description="Helical" evidence="11">
    <location>
        <begin position="353"/>
        <end position="375"/>
    </location>
</feature>
<accession>A0AAW1PJL8</accession>
<dbReference type="Gene3D" id="2.30.42.10">
    <property type="match status" value="1"/>
</dbReference>
<protein>
    <recommendedName>
        <fullName evidence="13">PDZ domain-containing protein</fullName>
    </recommendedName>
</protein>
<dbReference type="InterPro" id="IPR004387">
    <property type="entry name" value="Pept_M50_Zn"/>
</dbReference>
<evidence type="ECO:0000256" key="1">
    <source>
        <dbReference type="ARBA" id="ARBA00001947"/>
    </source>
</evidence>
<evidence type="ECO:0000256" key="5">
    <source>
        <dbReference type="ARBA" id="ARBA00022692"/>
    </source>
</evidence>
<proteinExistence type="inferred from homology"/>
<evidence type="ECO:0000256" key="4">
    <source>
        <dbReference type="ARBA" id="ARBA00022670"/>
    </source>
</evidence>
<evidence type="ECO:0000256" key="3">
    <source>
        <dbReference type="ARBA" id="ARBA00009989"/>
    </source>
</evidence>
<keyword evidence="4" id="KW-0645">Protease</keyword>
<dbReference type="EMBL" id="JALJOQ010000026">
    <property type="protein sequence ID" value="KAK9808212.1"/>
    <property type="molecule type" value="Genomic_DNA"/>
</dbReference>
<comment type="caution">
    <text evidence="14">The sequence shown here is derived from an EMBL/GenBank/DDBJ whole genome shotgun (WGS) entry which is preliminary data.</text>
</comment>
<dbReference type="GO" id="GO:0006508">
    <property type="term" value="P:proteolysis"/>
    <property type="evidence" value="ECO:0007669"/>
    <property type="project" value="UniProtKB-KW"/>
</dbReference>
<feature type="signal peptide" evidence="12">
    <location>
        <begin position="1"/>
        <end position="18"/>
    </location>
</feature>
<dbReference type="GO" id="GO:0004222">
    <property type="term" value="F:metalloendopeptidase activity"/>
    <property type="evidence" value="ECO:0007669"/>
    <property type="project" value="InterPro"/>
</dbReference>
<dbReference type="SUPFAM" id="SSF50156">
    <property type="entry name" value="PDZ domain-like"/>
    <property type="match status" value="1"/>
</dbReference>
<keyword evidence="6" id="KW-0378">Hydrolase</keyword>
<dbReference type="SMART" id="SM00228">
    <property type="entry name" value="PDZ"/>
    <property type="match status" value="1"/>
</dbReference>
<evidence type="ECO:0000256" key="8">
    <source>
        <dbReference type="ARBA" id="ARBA00022989"/>
    </source>
</evidence>
<dbReference type="CDD" id="cd06163">
    <property type="entry name" value="S2P-M50_PDZ_RseP-like"/>
    <property type="match status" value="1"/>
</dbReference>
<keyword evidence="10 11" id="KW-0472">Membrane</keyword>
<dbReference type="NCBIfam" id="TIGR00054">
    <property type="entry name" value="RIP metalloprotease RseP"/>
    <property type="match status" value="1"/>
</dbReference>
<dbReference type="Pfam" id="PF02163">
    <property type="entry name" value="Peptidase_M50"/>
    <property type="match status" value="1"/>
</dbReference>
<reference evidence="14 15" key="1">
    <citation type="journal article" date="2024" name="Nat. Commun.">
        <title>Phylogenomics reveals the evolutionary origins of lichenization in chlorophyte algae.</title>
        <authorList>
            <person name="Puginier C."/>
            <person name="Libourel C."/>
            <person name="Otte J."/>
            <person name="Skaloud P."/>
            <person name="Haon M."/>
            <person name="Grisel S."/>
            <person name="Petersen M."/>
            <person name="Berrin J.G."/>
            <person name="Delaux P.M."/>
            <person name="Dal Grande F."/>
            <person name="Keller J."/>
        </authorList>
    </citation>
    <scope>NUCLEOTIDE SEQUENCE [LARGE SCALE GENOMIC DNA]</scope>
    <source>
        <strain evidence="14 15">SAG 2036</strain>
    </source>
</reference>
<evidence type="ECO:0000256" key="11">
    <source>
        <dbReference type="SAM" id="Phobius"/>
    </source>
</evidence>
<dbReference type="Proteomes" id="UP001465755">
    <property type="component" value="Unassembled WGS sequence"/>
</dbReference>
<evidence type="ECO:0000259" key="13">
    <source>
        <dbReference type="SMART" id="SM00228"/>
    </source>
</evidence>
<gene>
    <name evidence="14" type="ORF">WJX73_009389</name>
</gene>
<organism evidence="14 15">
    <name type="scientific">Symbiochloris irregularis</name>
    <dbReference type="NCBI Taxonomy" id="706552"/>
    <lineage>
        <taxon>Eukaryota</taxon>
        <taxon>Viridiplantae</taxon>
        <taxon>Chlorophyta</taxon>
        <taxon>core chlorophytes</taxon>
        <taxon>Trebouxiophyceae</taxon>
        <taxon>Trebouxiales</taxon>
        <taxon>Trebouxiaceae</taxon>
        <taxon>Symbiochloris</taxon>
    </lineage>
</organism>
<dbReference type="InterPro" id="IPR001478">
    <property type="entry name" value="PDZ"/>
</dbReference>
<dbReference type="PANTHER" id="PTHR42837:SF2">
    <property type="entry name" value="MEMBRANE METALLOPROTEASE ARASP2, CHLOROPLASTIC-RELATED"/>
    <property type="match status" value="1"/>
</dbReference>
<evidence type="ECO:0000256" key="2">
    <source>
        <dbReference type="ARBA" id="ARBA00004141"/>
    </source>
</evidence>
<dbReference type="PANTHER" id="PTHR42837">
    <property type="entry name" value="REGULATOR OF SIGMA-E PROTEASE RSEP"/>
    <property type="match status" value="1"/>
</dbReference>
<dbReference type="InterPro" id="IPR008915">
    <property type="entry name" value="Peptidase_M50"/>
</dbReference>
<dbReference type="InterPro" id="IPR036034">
    <property type="entry name" value="PDZ_sf"/>
</dbReference>